<dbReference type="InterPro" id="IPR008977">
    <property type="entry name" value="PHM/PNGase_F_dom_sf"/>
</dbReference>
<dbReference type="PROSITE" id="PS50836">
    <property type="entry name" value="DOMON"/>
    <property type="match status" value="1"/>
</dbReference>
<dbReference type="GO" id="GO:0005615">
    <property type="term" value="C:extracellular space"/>
    <property type="evidence" value="ECO:0007669"/>
    <property type="project" value="TreeGrafter"/>
</dbReference>
<dbReference type="Gene3D" id="2.60.40.1210">
    <property type="entry name" value="Cellobiose dehydrogenase, cytochrome domain"/>
    <property type="match status" value="1"/>
</dbReference>
<protein>
    <submittedName>
        <fullName evidence="15">Moxd1</fullName>
    </submittedName>
</protein>
<dbReference type="AlphaFoldDB" id="A0A7J7JB93"/>
<evidence type="ECO:0000256" key="1">
    <source>
        <dbReference type="ARBA" id="ARBA00001973"/>
    </source>
</evidence>
<evidence type="ECO:0000259" key="14">
    <source>
        <dbReference type="PROSITE" id="PS50836"/>
    </source>
</evidence>
<name>A0A7J7JB93_BUGNE</name>
<sequence>METAPLFILMLLCNSVRTEDLFTSLAAGGKFNVSWSFSETTPDSEIVFTISAYTEGWVGLGFSPNGAMTGADLIVAWIDSEGTSHLMDMHATGNWLPLVDSSQDVSLVSASEVNGVTSVTFKRKINTCDDEDAVIVTSTTKLIYAFGDTDPTNNVLSSSNYHGATNRGVKSVYLLDTASKIPDESLPDDLQYFDMTVTDYHVPATDTTYYCSFHDPPELDSKHHILSIEPLITEGNEALVHHMVLYACWGVDKEHLRNNNKTEGVCNTPEMPEFASSCFNIEYAWAIGGSKFYWPIHTGVPFGGNDSSSPDYYMTEMHYDNPQMLDTWVDSSGLRVTYTSKLREQDSGTFHAGNVKGIIVPPKPENFEHISICHTSCTEQWIPDDGVTVFGYLLHSHLLGAKIKLDWYSKDGRQSEVLAEDNSYDFNYQENRLLPVPKKLLPGDTLKVTCTYTDPSRNSFTYGGEPSTEEMCLAFLNYYPKQQVTTCGSYTGININQTDPIYQRWGFNTSSTVEDNIKLLEQVPNWSKEDTLVLQRSYYEADHYSGCRKISFHVDYPNVLVPISPKSYPDPPVSQGNSCPQDAPNNGAKSPASSYLVYSVVGLFSLVYNLS</sequence>
<evidence type="ECO:0000256" key="13">
    <source>
        <dbReference type="SAM" id="SignalP"/>
    </source>
</evidence>
<keyword evidence="11" id="KW-0325">Glycoprotein</keyword>
<gene>
    <name evidence="15" type="ORF">EB796_018168</name>
</gene>
<comment type="similarity">
    <text evidence="3">Belongs to the copper type II ascorbate-dependent monooxygenase family.</text>
</comment>
<dbReference type="InterPro" id="IPR024548">
    <property type="entry name" value="Cu2_monoox_C"/>
</dbReference>
<dbReference type="Pfam" id="PF03351">
    <property type="entry name" value="DOMON"/>
    <property type="match status" value="1"/>
</dbReference>
<organism evidence="15 16">
    <name type="scientific">Bugula neritina</name>
    <name type="common">Brown bryozoan</name>
    <name type="synonym">Sertularia neritina</name>
    <dbReference type="NCBI Taxonomy" id="10212"/>
    <lineage>
        <taxon>Eukaryota</taxon>
        <taxon>Metazoa</taxon>
        <taxon>Spiralia</taxon>
        <taxon>Lophotrochozoa</taxon>
        <taxon>Bryozoa</taxon>
        <taxon>Gymnolaemata</taxon>
        <taxon>Cheilostomatida</taxon>
        <taxon>Flustrina</taxon>
        <taxon>Buguloidea</taxon>
        <taxon>Bugulidae</taxon>
        <taxon>Bugula</taxon>
    </lineage>
</organism>
<evidence type="ECO:0000256" key="4">
    <source>
        <dbReference type="ARBA" id="ARBA00022723"/>
    </source>
</evidence>
<feature type="domain" description="DOMON" evidence="14">
    <location>
        <begin position="29"/>
        <end position="147"/>
    </location>
</feature>
<comment type="caution">
    <text evidence="15">The sequence shown here is derived from an EMBL/GenBank/DDBJ whole genome shotgun (WGS) entry which is preliminary data.</text>
</comment>
<evidence type="ECO:0000313" key="15">
    <source>
        <dbReference type="EMBL" id="KAF6023520.1"/>
    </source>
</evidence>
<dbReference type="InterPro" id="IPR036939">
    <property type="entry name" value="Cu2_ascorb_mOase_N_sf"/>
</dbReference>
<dbReference type="PRINTS" id="PR00767">
    <property type="entry name" value="DBMONOXGNASE"/>
</dbReference>
<comment type="cofactor">
    <cofactor evidence="1">
        <name>Cu(2+)</name>
        <dbReference type="ChEBI" id="CHEBI:29036"/>
    </cofactor>
</comment>
<evidence type="ECO:0000256" key="7">
    <source>
        <dbReference type="ARBA" id="ARBA00023008"/>
    </source>
</evidence>
<feature type="region of interest" description="Disordered" evidence="12">
    <location>
        <begin position="567"/>
        <end position="586"/>
    </location>
</feature>
<dbReference type="CDD" id="cd09631">
    <property type="entry name" value="DOMON_DOH"/>
    <property type="match status" value="1"/>
</dbReference>
<evidence type="ECO:0000256" key="2">
    <source>
        <dbReference type="ARBA" id="ARBA00004370"/>
    </source>
</evidence>
<dbReference type="InterPro" id="IPR014784">
    <property type="entry name" value="Cu2_ascorb_mOase-like_C"/>
</dbReference>
<evidence type="ECO:0000256" key="9">
    <source>
        <dbReference type="ARBA" id="ARBA00023136"/>
    </source>
</evidence>
<evidence type="ECO:0000256" key="3">
    <source>
        <dbReference type="ARBA" id="ARBA00010676"/>
    </source>
</evidence>
<dbReference type="PANTHER" id="PTHR10157">
    <property type="entry name" value="DOPAMINE BETA HYDROXYLASE RELATED"/>
    <property type="match status" value="1"/>
</dbReference>
<evidence type="ECO:0000313" key="16">
    <source>
        <dbReference type="Proteomes" id="UP000593567"/>
    </source>
</evidence>
<reference evidence="15" key="1">
    <citation type="submission" date="2020-06" db="EMBL/GenBank/DDBJ databases">
        <title>Draft genome of Bugula neritina, a colonial animal packing powerful symbionts and potential medicines.</title>
        <authorList>
            <person name="Rayko M."/>
        </authorList>
    </citation>
    <scope>NUCLEOTIDE SEQUENCE [LARGE SCALE GENOMIC DNA]</scope>
    <source>
        <strain evidence="15">Kwan_BN1</strain>
    </source>
</reference>
<dbReference type="Pfam" id="PF03712">
    <property type="entry name" value="Cu2_monoox_C"/>
    <property type="match status" value="1"/>
</dbReference>
<dbReference type="SMART" id="SM00664">
    <property type="entry name" value="DoH"/>
    <property type="match status" value="1"/>
</dbReference>
<evidence type="ECO:0000256" key="11">
    <source>
        <dbReference type="ARBA" id="ARBA00023180"/>
    </source>
</evidence>
<dbReference type="Pfam" id="PF01082">
    <property type="entry name" value="Cu2_monooxygen"/>
    <property type="match status" value="1"/>
</dbReference>
<dbReference type="FunFam" id="2.60.120.230:FF:000001">
    <property type="entry name" value="Monooxygenase, DBH-like 1"/>
    <property type="match status" value="1"/>
</dbReference>
<feature type="signal peptide" evidence="13">
    <location>
        <begin position="1"/>
        <end position="18"/>
    </location>
</feature>
<comment type="subcellular location">
    <subcellularLocation>
        <location evidence="2">Membrane</location>
    </subcellularLocation>
</comment>
<evidence type="ECO:0000256" key="6">
    <source>
        <dbReference type="ARBA" id="ARBA00023002"/>
    </source>
</evidence>
<dbReference type="FunFam" id="2.60.120.310:FF:000004">
    <property type="entry name" value="DBH-like monooxygenase protein 1"/>
    <property type="match status" value="1"/>
</dbReference>
<keyword evidence="5 13" id="KW-0732">Signal</keyword>
<dbReference type="FunFam" id="2.60.40.1210:FF:000001">
    <property type="entry name" value="Monooxygenase, DBH-like 1, like"/>
    <property type="match status" value="1"/>
</dbReference>
<dbReference type="Proteomes" id="UP000593567">
    <property type="component" value="Unassembled WGS sequence"/>
</dbReference>
<keyword evidence="16" id="KW-1185">Reference proteome</keyword>
<evidence type="ECO:0000256" key="10">
    <source>
        <dbReference type="ARBA" id="ARBA00023157"/>
    </source>
</evidence>
<dbReference type="Gene3D" id="2.60.120.310">
    <property type="entry name" value="Copper type II, ascorbate-dependent monooxygenase, N-terminal domain"/>
    <property type="match status" value="1"/>
</dbReference>
<evidence type="ECO:0000256" key="8">
    <source>
        <dbReference type="ARBA" id="ARBA00023033"/>
    </source>
</evidence>
<dbReference type="GO" id="GO:0030667">
    <property type="term" value="C:secretory granule membrane"/>
    <property type="evidence" value="ECO:0007669"/>
    <property type="project" value="TreeGrafter"/>
</dbReference>
<keyword evidence="4" id="KW-0479">Metal-binding</keyword>
<keyword evidence="6" id="KW-0560">Oxidoreductase</keyword>
<dbReference type="SUPFAM" id="SSF49742">
    <property type="entry name" value="PHM/PNGase F"/>
    <property type="match status" value="2"/>
</dbReference>
<feature type="compositionally biased region" description="Polar residues" evidence="12">
    <location>
        <begin position="574"/>
        <end position="586"/>
    </location>
</feature>
<dbReference type="GO" id="GO:0042421">
    <property type="term" value="P:norepinephrine biosynthetic process"/>
    <property type="evidence" value="ECO:0007669"/>
    <property type="project" value="TreeGrafter"/>
</dbReference>
<dbReference type="Gene3D" id="2.60.120.230">
    <property type="match status" value="1"/>
</dbReference>
<dbReference type="GO" id="GO:0006589">
    <property type="term" value="P:octopamine biosynthetic process"/>
    <property type="evidence" value="ECO:0007669"/>
    <property type="project" value="TreeGrafter"/>
</dbReference>
<dbReference type="InterPro" id="IPR028460">
    <property type="entry name" value="Tbh/DBH"/>
</dbReference>
<evidence type="ECO:0000256" key="12">
    <source>
        <dbReference type="SAM" id="MobiDB-lite"/>
    </source>
</evidence>
<feature type="chain" id="PRO_5029499596" evidence="13">
    <location>
        <begin position="19"/>
        <end position="611"/>
    </location>
</feature>
<dbReference type="GO" id="GO:0005507">
    <property type="term" value="F:copper ion binding"/>
    <property type="evidence" value="ECO:0007669"/>
    <property type="project" value="InterPro"/>
</dbReference>
<dbReference type="SUPFAM" id="SSF49344">
    <property type="entry name" value="CBD9-like"/>
    <property type="match status" value="1"/>
</dbReference>
<keyword evidence="8" id="KW-0503">Monooxygenase</keyword>
<evidence type="ECO:0000256" key="5">
    <source>
        <dbReference type="ARBA" id="ARBA00022729"/>
    </source>
</evidence>
<dbReference type="OrthoDB" id="10003276at2759"/>
<dbReference type="EMBL" id="VXIV02002702">
    <property type="protein sequence ID" value="KAF6023520.1"/>
    <property type="molecule type" value="Genomic_DNA"/>
</dbReference>
<dbReference type="InterPro" id="IPR000945">
    <property type="entry name" value="DBH-like"/>
</dbReference>
<dbReference type="InterPro" id="IPR000323">
    <property type="entry name" value="Cu2_ascorb_mOase_N"/>
</dbReference>
<keyword evidence="10" id="KW-1015">Disulfide bond</keyword>
<dbReference type="InterPro" id="IPR005018">
    <property type="entry name" value="DOMON_domain"/>
</dbReference>
<dbReference type="PANTHER" id="PTHR10157:SF23">
    <property type="entry name" value="MOXD1 HOMOLOG 1"/>
    <property type="match status" value="1"/>
</dbReference>
<keyword evidence="7" id="KW-0186">Copper</keyword>
<dbReference type="InterPro" id="IPR045266">
    <property type="entry name" value="DOH_DOMON"/>
</dbReference>
<dbReference type="GO" id="GO:0004500">
    <property type="term" value="F:dopamine beta-monooxygenase activity"/>
    <property type="evidence" value="ECO:0007669"/>
    <property type="project" value="InterPro"/>
</dbReference>
<dbReference type="GO" id="GO:0042420">
    <property type="term" value="P:dopamine catabolic process"/>
    <property type="evidence" value="ECO:0007669"/>
    <property type="project" value="TreeGrafter"/>
</dbReference>
<keyword evidence="9" id="KW-0472">Membrane</keyword>
<proteinExistence type="inferred from homology"/>
<accession>A0A7J7JB93</accession>